<name>A0A0K2T388_LEPSM</name>
<organism evidence="2">
    <name type="scientific">Lepeophtheirus salmonis</name>
    <name type="common">Salmon louse</name>
    <name type="synonym">Caligus salmonis</name>
    <dbReference type="NCBI Taxonomy" id="72036"/>
    <lineage>
        <taxon>Eukaryota</taxon>
        <taxon>Metazoa</taxon>
        <taxon>Ecdysozoa</taxon>
        <taxon>Arthropoda</taxon>
        <taxon>Crustacea</taxon>
        <taxon>Multicrustacea</taxon>
        <taxon>Hexanauplia</taxon>
        <taxon>Copepoda</taxon>
        <taxon>Siphonostomatoida</taxon>
        <taxon>Caligidae</taxon>
        <taxon>Lepeophtheirus</taxon>
    </lineage>
</organism>
<dbReference type="AlphaFoldDB" id="A0A0K2T388"/>
<dbReference type="EMBL" id="HACA01002914">
    <property type="protein sequence ID" value="CDW20275.1"/>
    <property type="molecule type" value="Transcribed_RNA"/>
</dbReference>
<keyword evidence="1" id="KW-0812">Transmembrane</keyword>
<accession>A0A0K2T388</accession>
<evidence type="ECO:0000313" key="2">
    <source>
        <dbReference type="EMBL" id="CDW20275.1"/>
    </source>
</evidence>
<feature type="transmembrane region" description="Helical" evidence="1">
    <location>
        <begin position="38"/>
        <end position="64"/>
    </location>
</feature>
<keyword evidence="1" id="KW-0472">Membrane</keyword>
<keyword evidence="1" id="KW-1133">Transmembrane helix</keyword>
<sequence length="65" mass="7506">MINNSRISSRGLLSYLPLSSKYIIRQVHLKEGQCISSLFLFISTNLGLTYVHYCPLLFFFILMFG</sequence>
<reference evidence="2" key="1">
    <citation type="submission" date="2014-05" db="EMBL/GenBank/DDBJ databases">
        <authorList>
            <person name="Chronopoulou M."/>
        </authorList>
    </citation>
    <scope>NUCLEOTIDE SEQUENCE</scope>
    <source>
        <tissue evidence="2">Whole organism</tissue>
    </source>
</reference>
<protein>
    <submittedName>
        <fullName evidence="2">Uncharacterized protein</fullName>
    </submittedName>
</protein>
<evidence type="ECO:0000256" key="1">
    <source>
        <dbReference type="SAM" id="Phobius"/>
    </source>
</evidence>
<proteinExistence type="predicted"/>